<dbReference type="HAMAP" id="MF_00374">
    <property type="entry name" value="Ribosomal_uL29"/>
    <property type="match status" value="1"/>
</dbReference>
<dbReference type="GO" id="GO:1990904">
    <property type="term" value="C:ribonucleoprotein complex"/>
    <property type="evidence" value="ECO:0007669"/>
    <property type="project" value="UniProtKB-KW"/>
</dbReference>
<reference evidence="7 8" key="1">
    <citation type="journal article" date="2016" name="Nat. Commun.">
        <title>Thousands of microbial genomes shed light on interconnected biogeochemical processes in an aquifer system.</title>
        <authorList>
            <person name="Anantharaman K."/>
            <person name="Brown C.T."/>
            <person name="Hug L.A."/>
            <person name="Sharon I."/>
            <person name="Castelle C.J."/>
            <person name="Probst A.J."/>
            <person name="Thomas B.C."/>
            <person name="Singh A."/>
            <person name="Wilkins M.J."/>
            <person name="Karaoz U."/>
            <person name="Brodie E.L."/>
            <person name="Williams K.H."/>
            <person name="Hubbard S.S."/>
            <person name="Banfield J.F."/>
        </authorList>
    </citation>
    <scope>NUCLEOTIDE SEQUENCE [LARGE SCALE GENOMIC DNA]</scope>
</reference>
<dbReference type="InterPro" id="IPR001854">
    <property type="entry name" value="Ribosomal_uL29"/>
</dbReference>
<protein>
    <recommendedName>
        <fullName evidence="4 5">Large ribosomal subunit protein uL29</fullName>
    </recommendedName>
</protein>
<evidence type="ECO:0000256" key="5">
    <source>
        <dbReference type="HAMAP-Rule" id="MF_00374"/>
    </source>
</evidence>
<dbReference type="GO" id="GO:0006412">
    <property type="term" value="P:translation"/>
    <property type="evidence" value="ECO:0007669"/>
    <property type="project" value="UniProtKB-UniRule"/>
</dbReference>
<dbReference type="SUPFAM" id="SSF46561">
    <property type="entry name" value="Ribosomal protein L29 (L29p)"/>
    <property type="match status" value="1"/>
</dbReference>
<feature type="coiled-coil region" evidence="6">
    <location>
        <begin position="7"/>
        <end position="34"/>
    </location>
</feature>
<organism evidence="7 8">
    <name type="scientific">Candidatus Curtissbacteria bacterium RBG_13_35_7</name>
    <dbReference type="NCBI Taxonomy" id="1797705"/>
    <lineage>
        <taxon>Bacteria</taxon>
        <taxon>Candidatus Curtissiibacteriota</taxon>
    </lineage>
</organism>
<dbReference type="Pfam" id="PF00831">
    <property type="entry name" value="Ribosomal_L29"/>
    <property type="match status" value="1"/>
</dbReference>
<dbReference type="Proteomes" id="UP000176317">
    <property type="component" value="Unassembled WGS sequence"/>
</dbReference>
<evidence type="ECO:0000313" key="8">
    <source>
        <dbReference type="Proteomes" id="UP000176317"/>
    </source>
</evidence>
<evidence type="ECO:0000256" key="3">
    <source>
        <dbReference type="ARBA" id="ARBA00023274"/>
    </source>
</evidence>
<keyword evidence="2 5" id="KW-0689">Ribosomal protein</keyword>
<dbReference type="GO" id="GO:0005840">
    <property type="term" value="C:ribosome"/>
    <property type="evidence" value="ECO:0007669"/>
    <property type="project" value="UniProtKB-KW"/>
</dbReference>
<name>A0A1F5G0T3_9BACT</name>
<gene>
    <name evidence="5" type="primary">rpmC</name>
    <name evidence="7" type="ORF">A2164_01200</name>
</gene>
<dbReference type="NCBIfam" id="TIGR00012">
    <property type="entry name" value="L29"/>
    <property type="match status" value="1"/>
</dbReference>
<keyword evidence="6" id="KW-0175">Coiled coil</keyword>
<comment type="caution">
    <text evidence="7">The sequence shown here is derived from an EMBL/GenBank/DDBJ whole genome shotgun (WGS) entry which is preliminary data.</text>
</comment>
<comment type="similarity">
    <text evidence="1 5">Belongs to the universal ribosomal protein uL29 family.</text>
</comment>
<dbReference type="GO" id="GO:0003735">
    <property type="term" value="F:structural constituent of ribosome"/>
    <property type="evidence" value="ECO:0007669"/>
    <property type="project" value="InterPro"/>
</dbReference>
<dbReference type="Gene3D" id="1.10.287.310">
    <property type="match status" value="1"/>
</dbReference>
<dbReference type="AlphaFoldDB" id="A0A1F5G0T3"/>
<evidence type="ECO:0000313" key="7">
    <source>
        <dbReference type="EMBL" id="OGD85472.1"/>
    </source>
</evidence>
<evidence type="ECO:0000256" key="1">
    <source>
        <dbReference type="ARBA" id="ARBA00009254"/>
    </source>
</evidence>
<keyword evidence="3 5" id="KW-0687">Ribonucleoprotein</keyword>
<dbReference type="EMBL" id="MFAT01000067">
    <property type="protein sequence ID" value="OGD85472.1"/>
    <property type="molecule type" value="Genomic_DNA"/>
</dbReference>
<dbReference type="InterPro" id="IPR036049">
    <property type="entry name" value="Ribosomal_uL29_sf"/>
</dbReference>
<evidence type="ECO:0000256" key="6">
    <source>
        <dbReference type="SAM" id="Coils"/>
    </source>
</evidence>
<accession>A0A1F5G0T3</accession>
<sequence length="84" mass="9635">MKKQTFNELKAKTQKELNQKIADLEKEIINESLELKMGKVKNVHNVKNKKKDIAKIKTLIKMINLASSNNKKNNVKQGKSNESN</sequence>
<evidence type="ECO:0000256" key="4">
    <source>
        <dbReference type="ARBA" id="ARBA00035204"/>
    </source>
</evidence>
<evidence type="ECO:0000256" key="2">
    <source>
        <dbReference type="ARBA" id="ARBA00022980"/>
    </source>
</evidence>
<proteinExistence type="inferred from homology"/>